<proteinExistence type="predicted"/>
<dbReference type="KEGG" id="nsl:BOX37_18365"/>
<evidence type="ECO:0000313" key="3">
    <source>
        <dbReference type="EMBL" id="APE35592.1"/>
    </source>
</evidence>
<dbReference type="PANTHER" id="PTHR42870">
    <property type="entry name" value="ACETYL-COA C-ACETYLTRANSFERASE"/>
    <property type="match status" value="1"/>
</dbReference>
<feature type="domain" description="Thiolase C-terminal" evidence="2">
    <location>
        <begin position="242"/>
        <end position="382"/>
    </location>
</feature>
<dbReference type="RefSeq" id="WP_071928779.1">
    <property type="nucleotide sequence ID" value="NZ_CP018082.1"/>
</dbReference>
<dbReference type="PANTHER" id="PTHR42870:SF6">
    <property type="entry name" value="ACETYL-COA C-ACYLTRANSFERASE"/>
    <property type="match status" value="1"/>
</dbReference>
<dbReference type="Pfam" id="PF22691">
    <property type="entry name" value="Thiolase_C_1"/>
    <property type="match status" value="1"/>
</dbReference>
<dbReference type="InterPro" id="IPR020616">
    <property type="entry name" value="Thiolase_N"/>
</dbReference>
<dbReference type="SUPFAM" id="SSF53901">
    <property type="entry name" value="Thiolase-like"/>
    <property type="match status" value="1"/>
</dbReference>
<keyword evidence="4" id="KW-1185">Reference proteome</keyword>
<name>A0A1J0VU63_9NOCA</name>
<dbReference type="OrthoDB" id="9785768at2"/>
<evidence type="ECO:0000259" key="2">
    <source>
        <dbReference type="Pfam" id="PF22691"/>
    </source>
</evidence>
<feature type="domain" description="Thiolase N-terminal" evidence="1">
    <location>
        <begin position="4"/>
        <end position="222"/>
    </location>
</feature>
<dbReference type="AlphaFoldDB" id="A0A1J0VU63"/>
<dbReference type="PIRSF" id="PIRSF000429">
    <property type="entry name" value="Ac-CoA_Ac_transf"/>
    <property type="match status" value="1"/>
</dbReference>
<sequence>MRRVAIVGAGMTPFAEHFALGIKDLVPMAFADCARSIDKGLRKSDIQAAWFGELGTADGFASGILADTLGLSDIPVTRVENACATGHDAVRNALLGIASGAIDVALVIGADKLRESASKDMLWEWEAMTRDMAWDYPLGLVAPAGFALHVARYLHESPATREHMAMVAVKNHRHGVRNLKARLRFEISMAEALAAPTVVTPFGLYDCAPQSDGAAALVLVAEDVVDRYTDRPVWIRGVGLGMDSVMHQHKRDMTTFPATVRAARQAFGMAGLTPSDIDVAEVHDFFTGIELMSYEDLGFADRFEAHKLVEAGVTSVGGALPVNPSGGLKSKGHPPGATGVAQCVELFEQLRGEAVNQVDRARIGLAHTIGGPTAVAAVTILAGPDAAGASQP</sequence>
<dbReference type="InterPro" id="IPR016039">
    <property type="entry name" value="Thiolase-like"/>
</dbReference>
<dbReference type="InterPro" id="IPR002155">
    <property type="entry name" value="Thiolase"/>
</dbReference>
<dbReference type="EMBL" id="CP018082">
    <property type="protein sequence ID" value="APE35592.1"/>
    <property type="molecule type" value="Genomic_DNA"/>
</dbReference>
<dbReference type="GO" id="GO:0016747">
    <property type="term" value="F:acyltransferase activity, transferring groups other than amino-acyl groups"/>
    <property type="evidence" value="ECO:0007669"/>
    <property type="project" value="InterPro"/>
</dbReference>
<evidence type="ECO:0000259" key="1">
    <source>
        <dbReference type="Pfam" id="PF00108"/>
    </source>
</evidence>
<organism evidence="3 4">
    <name type="scientific">Nocardia mangyaensis</name>
    <dbReference type="NCBI Taxonomy" id="2213200"/>
    <lineage>
        <taxon>Bacteria</taxon>
        <taxon>Bacillati</taxon>
        <taxon>Actinomycetota</taxon>
        <taxon>Actinomycetes</taxon>
        <taxon>Mycobacteriales</taxon>
        <taxon>Nocardiaceae</taxon>
        <taxon>Nocardia</taxon>
    </lineage>
</organism>
<evidence type="ECO:0000313" key="4">
    <source>
        <dbReference type="Proteomes" id="UP000183810"/>
    </source>
</evidence>
<reference evidence="3" key="1">
    <citation type="submission" date="2016-11" db="EMBL/GenBank/DDBJ databases">
        <authorList>
            <person name="Jaros S."/>
            <person name="Januszkiewicz K."/>
            <person name="Wedrychowicz H."/>
        </authorList>
    </citation>
    <scope>NUCLEOTIDE SEQUENCE [LARGE SCALE GENOMIC DNA]</scope>
    <source>
        <strain evidence="3">Y48</strain>
    </source>
</reference>
<dbReference type="Proteomes" id="UP000183810">
    <property type="component" value="Chromosome"/>
</dbReference>
<dbReference type="InterPro" id="IPR055140">
    <property type="entry name" value="Thiolase_C_2"/>
</dbReference>
<accession>A0A1J0VU63</accession>
<dbReference type="Pfam" id="PF00108">
    <property type="entry name" value="Thiolase_N"/>
    <property type="match status" value="1"/>
</dbReference>
<dbReference type="Gene3D" id="3.40.47.10">
    <property type="match status" value="1"/>
</dbReference>
<dbReference type="CDD" id="cd00829">
    <property type="entry name" value="SCP-x_thiolase"/>
    <property type="match status" value="1"/>
</dbReference>
<protein>
    <submittedName>
        <fullName evidence="3">Thiolase</fullName>
    </submittedName>
</protein>
<gene>
    <name evidence="3" type="ORF">BOX37_18365</name>
</gene>